<comment type="caution">
    <text evidence="6">The sequence shown here is derived from an EMBL/GenBank/DDBJ whole genome shotgun (WGS) entry which is preliminary data.</text>
</comment>
<organism evidence="6 7">
    <name type="scientific">Camelimonas lactis</name>
    <dbReference type="NCBI Taxonomy" id="659006"/>
    <lineage>
        <taxon>Bacteria</taxon>
        <taxon>Pseudomonadati</taxon>
        <taxon>Pseudomonadota</taxon>
        <taxon>Alphaproteobacteria</taxon>
        <taxon>Hyphomicrobiales</taxon>
        <taxon>Chelatococcaceae</taxon>
        <taxon>Camelimonas</taxon>
    </lineage>
</organism>
<feature type="transmembrane region" description="Helical" evidence="4">
    <location>
        <begin position="187"/>
        <end position="213"/>
    </location>
</feature>
<sequence>MSAGAQPAGAGATPLSARWSRRRFALLHLSLQAVVVGLCLLVTSFPLPAPDSRYAVREATVAGPDGPTPVRLPATFPGSTPRRINLALSFTAPDKLTEEWSVLTPRFTNAAQVLVNGVAVLDTRRKASNNRPDRNAADMAVIPTQLLRPGVNELSVRLYVWGPLSGFLDTLYVGPDSVLRDAWDWRILLFSTLPVVFSSWQVILALVLGIMWFKRRQETAYGVLAAAMALGALHTFLIPPEQPSWLAGIRAAAIGSAPLESGLVLLFCMLFLGRRLTPLFAALTLGPGVVIALAGLIGGPEMVRQAFIWPGLPAIALCLGGVAWLTHGAALSRRDLVSVLLASAATVLVTCLIRDVLTIAGALPHQRIFVTRMAYAAVMTVIGACLTWRFASALNEVDSFAGRLVTQVREAEDKLRASFAREEQRKHAAALASERARLTRDLHDGLGGQLVSIVALAERSGAHGAQIGEAARSALRDLRLVIDAMDDIDGDLMLALGAWRERTAARLRPHDIRLDWRPLSPAGLPVHQELRPWHVIQLLRLLDEAVTNTVKHANARCITVSFGSFTNDDGAARGRIIIADDGHGFSGRATPQGRGLDNMRRRAGRCGVSLSLDSGPDGVRITLDLPARFPETEIPA</sequence>
<feature type="transmembrane region" description="Helical" evidence="4">
    <location>
        <begin position="369"/>
        <end position="391"/>
    </location>
</feature>
<dbReference type="RefSeq" id="WP_132009287.1">
    <property type="nucleotide sequence ID" value="NZ_JBHUNN010000002.1"/>
</dbReference>
<keyword evidence="7" id="KW-1185">Reference proteome</keyword>
<evidence type="ECO:0000256" key="2">
    <source>
        <dbReference type="ARBA" id="ARBA00022777"/>
    </source>
</evidence>
<dbReference type="PANTHER" id="PTHR24421:SF58">
    <property type="entry name" value="SIGNAL TRANSDUCTION HISTIDINE-PROTEIN KINASE_PHOSPHATASE UHPB"/>
    <property type="match status" value="1"/>
</dbReference>
<evidence type="ECO:0000313" key="7">
    <source>
        <dbReference type="Proteomes" id="UP000294881"/>
    </source>
</evidence>
<keyword evidence="4" id="KW-0472">Membrane</keyword>
<evidence type="ECO:0000256" key="1">
    <source>
        <dbReference type="ARBA" id="ARBA00022679"/>
    </source>
</evidence>
<dbReference type="GO" id="GO:0016301">
    <property type="term" value="F:kinase activity"/>
    <property type="evidence" value="ECO:0007669"/>
    <property type="project" value="UniProtKB-KW"/>
</dbReference>
<evidence type="ECO:0000259" key="5">
    <source>
        <dbReference type="SMART" id="SM00387"/>
    </source>
</evidence>
<dbReference type="Proteomes" id="UP000294881">
    <property type="component" value="Unassembled WGS sequence"/>
</dbReference>
<dbReference type="Gene3D" id="1.20.5.1930">
    <property type="match status" value="1"/>
</dbReference>
<protein>
    <submittedName>
        <fullName evidence="6">Signal transduction histidine kinase</fullName>
    </submittedName>
</protein>
<feature type="domain" description="Histidine kinase/HSP90-like ATPase" evidence="5">
    <location>
        <begin position="533"/>
        <end position="629"/>
    </location>
</feature>
<dbReference type="Gene3D" id="3.30.565.10">
    <property type="entry name" value="Histidine kinase-like ATPase, C-terminal domain"/>
    <property type="match status" value="1"/>
</dbReference>
<feature type="transmembrane region" description="Helical" evidence="4">
    <location>
        <begin position="24"/>
        <end position="47"/>
    </location>
</feature>
<accession>A0A4R2GPE3</accession>
<keyword evidence="4" id="KW-0812">Transmembrane</keyword>
<dbReference type="OrthoDB" id="9778496at2"/>
<keyword evidence="4" id="KW-1133">Transmembrane helix</keyword>
<feature type="transmembrane region" description="Helical" evidence="4">
    <location>
        <begin position="219"/>
        <end position="239"/>
    </location>
</feature>
<dbReference type="EMBL" id="SLWL01000013">
    <property type="protein sequence ID" value="TCO11211.1"/>
    <property type="molecule type" value="Genomic_DNA"/>
</dbReference>
<feature type="transmembrane region" description="Helical" evidence="4">
    <location>
        <begin position="279"/>
        <end position="299"/>
    </location>
</feature>
<keyword evidence="3" id="KW-0902">Two-component regulatory system</keyword>
<feature type="transmembrane region" description="Helical" evidence="4">
    <location>
        <begin position="337"/>
        <end position="357"/>
    </location>
</feature>
<keyword evidence="1" id="KW-0808">Transferase</keyword>
<dbReference type="Pfam" id="PF02518">
    <property type="entry name" value="HATPase_c"/>
    <property type="match status" value="1"/>
</dbReference>
<dbReference type="InterPro" id="IPR050482">
    <property type="entry name" value="Sensor_HK_TwoCompSys"/>
</dbReference>
<dbReference type="InterPro" id="IPR036890">
    <property type="entry name" value="HATPase_C_sf"/>
</dbReference>
<proteinExistence type="predicted"/>
<feature type="transmembrane region" description="Helical" evidence="4">
    <location>
        <begin position="306"/>
        <end position="325"/>
    </location>
</feature>
<dbReference type="SMART" id="SM00387">
    <property type="entry name" value="HATPase_c"/>
    <property type="match status" value="1"/>
</dbReference>
<dbReference type="GO" id="GO:0000160">
    <property type="term" value="P:phosphorelay signal transduction system"/>
    <property type="evidence" value="ECO:0007669"/>
    <property type="project" value="UniProtKB-KW"/>
</dbReference>
<gene>
    <name evidence="6" type="ORF">EV666_11347</name>
</gene>
<dbReference type="SUPFAM" id="SSF55874">
    <property type="entry name" value="ATPase domain of HSP90 chaperone/DNA topoisomerase II/histidine kinase"/>
    <property type="match status" value="1"/>
</dbReference>
<evidence type="ECO:0000256" key="3">
    <source>
        <dbReference type="ARBA" id="ARBA00023012"/>
    </source>
</evidence>
<evidence type="ECO:0000313" key="6">
    <source>
        <dbReference type="EMBL" id="TCO11211.1"/>
    </source>
</evidence>
<dbReference type="AlphaFoldDB" id="A0A4R2GPE3"/>
<evidence type="ECO:0000256" key="4">
    <source>
        <dbReference type="SAM" id="Phobius"/>
    </source>
</evidence>
<reference evidence="6 7" key="1">
    <citation type="submission" date="2019-03" db="EMBL/GenBank/DDBJ databases">
        <title>Genomic Encyclopedia of Type Strains, Phase IV (KMG-IV): sequencing the most valuable type-strain genomes for metagenomic binning, comparative biology and taxonomic classification.</title>
        <authorList>
            <person name="Goeker M."/>
        </authorList>
    </citation>
    <scope>NUCLEOTIDE SEQUENCE [LARGE SCALE GENOMIC DNA]</scope>
    <source>
        <strain evidence="6 7">DSM 22958</strain>
    </source>
</reference>
<keyword evidence="2 6" id="KW-0418">Kinase</keyword>
<dbReference type="CDD" id="cd16917">
    <property type="entry name" value="HATPase_UhpB-NarQ-NarX-like"/>
    <property type="match status" value="1"/>
</dbReference>
<name>A0A4R2GPE3_9HYPH</name>
<dbReference type="PANTHER" id="PTHR24421">
    <property type="entry name" value="NITRATE/NITRITE SENSOR PROTEIN NARX-RELATED"/>
    <property type="match status" value="1"/>
</dbReference>
<dbReference type="InterPro" id="IPR003594">
    <property type="entry name" value="HATPase_dom"/>
</dbReference>
<feature type="transmembrane region" description="Helical" evidence="4">
    <location>
        <begin position="251"/>
        <end position="273"/>
    </location>
</feature>